<dbReference type="HAMAP" id="MF_00031">
    <property type="entry name" value="DNA_HJ_migration_RuvA"/>
    <property type="match status" value="1"/>
</dbReference>
<dbReference type="GO" id="GO:0006281">
    <property type="term" value="P:DNA repair"/>
    <property type="evidence" value="ECO:0007669"/>
    <property type="project" value="UniProtKB-UniRule"/>
</dbReference>
<evidence type="ECO:0000256" key="3">
    <source>
        <dbReference type="ARBA" id="ARBA00023125"/>
    </source>
</evidence>
<dbReference type="InterPro" id="IPR013849">
    <property type="entry name" value="DNA_helicase_Holl-junc_RuvA_I"/>
</dbReference>
<dbReference type="SUPFAM" id="SSF50249">
    <property type="entry name" value="Nucleic acid-binding proteins"/>
    <property type="match status" value="1"/>
</dbReference>
<keyword evidence="2 6" id="KW-0227">DNA damage</keyword>
<dbReference type="Gene3D" id="1.10.8.10">
    <property type="entry name" value="DNA helicase RuvA subunit, C-terminal domain"/>
    <property type="match status" value="1"/>
</dbReference>
<sequence length="209" mass="22201">MIAKLRGLLDSTGEDWCVIDVNGVGYLVFCSGRTLNHLSTMGETVSLMIDTHVREDHIHLYGFVSELERDWFRLLQTVQGVGAKVALAILSVAGPDELTQSIAAQDKTTVARASGVGPKVATRIVNELKDKVAKFAMAPVQLGAKGDGAAATASSPETAGEIQDAVSALVHLGYKQADAYVAVSTVARQLGEEADVKKLIRLGLKELSQ</sequence>
<keyword evidence="5 6" id="KW-0234">DNA repair</keyword>
<dbReference type="Pfam" id="PF14520">
    <property type="entry name" value="HHH_5"/>
    <property type="match status" value="1"/>
</dbReference>
<comment type="caution">
    <text evidence="8">The sequence shown here is derived from an EMBL/GenBank/DDBJ whole genome shotgun (WGS) entry which is preliminary data.</text>
</comment>
<dbReference type="GO" id="GO:0006310">
    <property type="term" value="P:DNA recombination"/>
    <property type="evidence" value="ECO:0007669"/>
    <property type="project" value="UniProtKB-UniRule"/>
</dbReference>
<comment type="domain">
    <text evidence="6">Has three domains with a flexible linker between the domains II and III and assumes an 'L' shape. Domain III is highly mobile and contacts RuvB.</text>
</comment>
<feature type="region of interest" description="Domain I" evidence="6">
    <location>
        <begin position="1"/>
        <end position="64"/>
    </location>
</feature>
<dbReference type="InterPro" id="IPR036267">
    <property type="entry name" value="RuvA_C_sf"/>
</dbReference>
<dbReference type="NCBIfam" id="TIGR00084">
    <property type="entry name" value="ruvA"/>
    <property type="match status" value="1"/>
</dbReference>
<dbReference type="GO" id="GO:0000400">
    <property type="term" value="F:four-way junction DNA binding"/>
    <property type="evidence" value="ECO:0007669"/>
    <property type="project" value="UniProtKB-UniRule"/>
</dbReference>
<dbReference type="EMBL" id="VFIY01000005">
    <property type="protein sequence ID" value="TPD61972.1"/>
    <property type="molecule type" value="Genomic_DNA"/>
</dbReference>
<dbReference type="InterPro" id="IPR000085">
    <property type="entry name" value="RuvA"/>
</dbReference>
<dbReference type="GO" id="GO:0005524">
    <property type="term" value="F:ATP binding"/>
    <property type="evidence" value="ECO:0007669"/>
    <property type="project" value="InterPro"/>
</dbReference>
<keyword evidence="3 6" id="KW-0238">DNA-binding</keyword>
<dbReference type="GO" id="GO:0009378">
    <property type="term" value="F:four-way junction helicase activity"/>
    <property type="evidence" value="ECO:0007669"/>
    <property type="project" value="InterPro"/>
</dbReference>
<feature type="domain" description="Helix-hairpin-helix DNA-binding motif class 1" evidence="7">
    <location>
        <begin position="73"/>
        <end position="92"/>
    </location>
</feature>
<keyword evidence="4 6" id="KW-0233">DNA recombination</keyword>
<dbReference type="InterPro" id="IPR010994">
    <property type="entry name" value="RuvA_2-like"/>
</dbReference>
<comment type="function">
    <text evidence="6">The RuvA-RuvB-RuvC complex processes Holliday junction (HJ) DNA during genetic recombination and DNA repair, while the RuvA-RuvB complex plays an important role in the rescue of blocked DNA replication forks via replication fork reversal (RFR). RuvA specifically binds to HJ cruciform DNA, conferring on it an open structure. The RuvB hexamer acts as an ATP-dependent pump, pulling dsDNA into and through the RuvAB complex. HJ branch migration allows RuvC to scan DNA until it finds its consensus sequence, where it cleaves and resolves the cruciform DNA.</text>
</comment>
<comment type="subunit">
    <text evidence="6">Homotetramer. Forms an RuvA(8)-RuvB(12)-Holliday junction (HJ) complex. HJ DNA is sandwiched between 2 RuvA tetramers; dsDNA enters through RuvA and exits via RuvB. An RuvB hexamer assembles on each DNA strand where it exits the tetramer. Each RuvB hexamer is contacted by two RuvA subunits (via domain III) on 2 adjacent RuvB subunits; this complex drives branch migration. In the full resolvosome a probable DNA-RuvA(4)-RuvB(12)-RuvC(2) complex forms which resolves the HJ.</text>
</comment>
<dbReference type="Proteomes" id="UP000319148">
    <property type="component" value="Unassembled WGS sequence"/>
</dbReference>
<evidence type="ECO:0000259" key="7">
    <source>
        <dbReference type="SMART" id="SM00278"/>
    </source>
</evidence>
<dbReference type="CDD" id="cd14332">
    <property type="entry name" value="UBA_RuvA_C"/>
    <property type="match status" value="1"/>
</dbReference>
<organism evidence="8 9">
    <name type="scientific">Emcibacter nanhaiensis</name>
    <dbReference type="NCBI Taxonomy" id="1505037"/>
    <lineage>
        <taxon>Bacteria</taxon>
        <taxon>Pseudomonadati</taxon>
        <taxon>Pseudomonadota</taxon>
        <taxon>Alphaproteobacteria</taxon>
        <taxon>Emcibacterales</taxon>
        <taxon>Emcibacteraceae</taxon>
        <taxon>Emcibacter</taxon>
    </lineage>
</organism>
<keyword evidence="9" id="KW-1185">Reference proteome</keyword>
<evidence type="ECO:0000313" key="8">
    <source>
        <dbReference type="EMBL" id="TPD61972.1"/>
    </source>
</evidence>
<dbReference type="OrthoDB" id="5293449at2"/>
<dbReference type="Pfam" id="PF01330">
    <property type="entry name" value="RuvA_N"/>
    <property type="match status" value="1"/>
</dbReference>
<keyword evidence="1 6" id="KW-0963">Cytoplasm</keyword>
<dbReference type="Gene3D" id="2.40.50.140">
    <property type="entry name" value="Nucleic acid-binding proteins"/>
    <property type="match status" value="1"/>
</dbReference>
<comment type="subcellular location">
    <subcellularLocation>
        <location evidence="6">Cytoplasm</location>
    </subcellularLocation>
</comment>
<dbReference type="RefSeq" id="WP_139939876.1">
    <property type="nucleotide sequence ID" value="NZ_JBHSYP010000003.1"/>
</dbReference>
<protein>
    <recommendedName>
        <fullName evidence="6">Holliday junction branch migration complex subunit RuvA</fullName>
    </recommendedName>
</protein>
<dbReference type="GO" id="GO:0048476">
    <property type="term" value="C:Holliday junction resolvase complex"/>
    <property type="evidence" value="ECO:0007669"/>
    <property type="project" value="UniProtKB-UniRule"/>
</dbReference>
<feature type="region of interest" description="Domain III" evidence="6">
    <location>
        <begin position="152"/>
        <end position="209"/>
    </location>
</feature>
<proteinExistence type="inferred from homology"/>
<evidence type="ECO:0000256" key="5">
    <source>
        <dbReference type="ARBA" id="ARBA00023204"/>
    </source>
</evidence>
<evidence type="ECO:0000256" key="4">
    <source>
        <dbReference type="ARBA" id="ARBA00023172"/>
    </source>
</evidence>
<comment type="caution">
    <text evidence="6">Lacks conserved residue(s) required for the propagation of feature annotation.</text>
</comment>
<dbReference type="GO" id="GO:0005737">
    <property type="term" value="C:cytoplasm"/>
    <property type="evidence" value="ECO:0007669"/>
    <property type="project" value="UniProtKB-SubCell"/>
</dbReference>
<dbReference type="GO" id="GO:0009379">
    <property type="term" value="C:Holliday junction helicase complex"/>
    <property type="evidence" value="ECO:0007669"/>
    <property type="project" value="InterPro"/>
</dbReference>
<dbReference type="InterPro" id="IPR011114">
    <property type="entry name" value="RuvA_C"/>
</dbReference>
<dbReference type="Pfam" id="PF07499">
    <property type="entry name" value="RuvA_C"/>
    <property type="match status" value="1"/>
</dbReference>
<dbReference type="AlphaFoldDB" id="A0A501PPE8"/>
<dbReference type="SUPFAM" id="SSF47781">
    <property type="entry name" value="RuvA domain 2-like"/>
    <property type="match status" value="1"/>
</dbReference>
<evidence type="ECO:0000313" key="9">
    <source>
        <dbReference type="Proteomes" id="UP000319148"/>
    </source>
</evidence>
<dbReference type="InterPro" id="IPR003583">
    <property type="entry name" value="Hlx-hairpin-Hlx_DNA-bd_motif"/>
</dbReference>
<name>A0A501PPE8_9PROT</name>
<dbReference type="InterPro" id="IPR012340">
    <property type="entry name" value="NA-bd_OB-fold"/>
</dbReference>
<gene>
    <name evidence="6 8" type="primary">ruvA</name>
    <name evidence="8" type="ORF">FIV46_07150</name>
</gene>
<evidence type="ECO:0000256" key="2">
    <source>
        <dbReference type="ARBA" id="ARBA00022763"/>
    </source>
</evidence>
<evidence type="ECO:0000256" key="6">
    <source>
        <dbReference type="HAMAP-Rule" id="MF_00031"/>
    </source>
</evidence>
<evidence type="ECO:0000256" key="1">
    <source>
        <dbReference type="ARBA" id="ARBA00022490"/>
    </source>
</evidence>
<dbReference type="Gene3D" id="1.10.150.20">
    <property type="entry name" value="5' to 3' exonuclease, C-terminal subdomain"/>
    <property type="match status" value="1"/>
</dbReference>
<accession>A0A501PPE8</accession>
<dbReference type="SMART" id="SM00278">
    <property type="entry name" value="HhH1"/>
    <property type="match status" value="2"/>
</dbReference>
<dbReference type="SUPFAM" id="SSF46929">
    <property type="entry name" value="DNA helicase RuvA subunit, C-terminal domain"/>
    <property type="match status" value="1"/>
</dbReference>
<feature type="region of interest" description="Domain II" evidence="6">
    <location>
        <begin position="65"/>
        <end position="142"/>
    </location>
</feature>
<comment type="similarity">
    <text evidence="6">Belongs to the RuvA family.</text>
</comment>
<feature type="domain" description="Helix-hairpin-helix DNA-binding motif class 1" evidence="7">
    <location>
        <begin position="108"/>
        <end position="127"/>
    </location>
</feature>
<reference evidence="9" key="1">
    <citation type="submission" date="2019-06" db="EMBL/GenBank/DDBJ databases">
        <title>The complete genome of Emcibacter congregatus ZYLT.</title>
        <authorList>
            <person name="Zhao Z."/>
        </authorList>
    </citation>
    <scope>NUCLEOTIDE SEQUENCE [LARGE SCALE GENOMIC DNA]</scope>
    <source>
        <strain evidence="9">MCCC 1A06723</strain>
    </source>
</reference>